<dbReference type="Proteomes" id="UP000263690">
    <property type="component" value="Segment"/>
</dbReference>
<proteinExistence type="predicted"/>
<organism evidence="1">
    <name type="scientific">Sulfolobus filamentous virus 1</name>
    <name type="common">SFV1</name>
    <name type="synonym">Sulfolobus virus SFV-1</name>
    <dbReference type="NCBI Taxonomy" id="2304198"/>
    <lineage>
        <taxon>Viruses</taxon>
        <taxon>Adnaviria</taxon>
        <taxon>Zilligvirae</taxon>
        <taxon>Taleaviricota</taxon>
        <taxon>Tokiviricetes</taxon>
        <taxon>Ligamenvirales</taxon>
        <taxon>Lipothrixviridae</taxon>
        <taxon>Alphalipothrixvirus</taxon>
        <taxon>Alphalipothrixvirus beppuense</taxon>
    </lineage>
</organism>
<dbReference type="EMBL" id="MH447526">
    <property type="protein sequence ID" value="AXQ00137.1"/>
    <property type="molecule type" value="Genomic_DNA"/>
</dbReference>
<organismHost>
    <name type="scientific">Saccharolobus shibatae</name>
    <dbReference type="NCBI Taxonomy" id="2286"/>
</organismHost>
<accession>A0A346LU94</accession>
<reference evidence="1" key="1">
    <citation type="journal article" date="2018" name="Nat. Commun.">
        <title>Structural conservation in a membrane-enveloped filamentous virus infecting a hyperthermophilic acidophile.</title>
        <authorList>
            <person name="Liu Y."/>
            <person name="Osinski T."/>
            <person name="Wang F."/>
            <person name="Krupovic M."/>
            <person name="Schouten S."/>
            <person name="Kasson P."/>
            <person name="Prangishvili D."/>
            <person name="Egelman E.H."/>
        </authorList>
    </citation>
    <scope>NUCLEOTIDE SEQUENCE [LARGE SCALE GENOMIC DNA]</scope>
    <source>
        <strain evidence="1">S48</strain>
    </source>
</reference>
<evidence type="ECO:0000313" key="2">
    <source>
        <dbReference type="Proteomes" id="UP000263690"/>
    </source>
</evidence>
<name>A0A346LU94_SUFV1</name>
<gene>
    <name evidence="1" type="ORF">SFV1gp55</name>
</gene>
<protein>
    <submittedName>
        <fullName evidence="1">Uncharacterized protein</fullName>
    </submittedName>
</protein>
<sequence length="180" mass="21560">MKEDQLTIELPFEFVLYNGYSKHALKNYKGETMPSIGITNRYMCKIHKRIEYMIFLDIDKKVKLKQLIKFVKKRRAMITRTKYGYHIIIVTHEKSQYRNEIDTTRLALKMINKKIPVDVGHILTCMNNNRFILRIYGKYKDNPYVKIVYKKDDPILNDIAKLYEVTKCQEKSLLLFQKNL</sequence>
<keyword evidence="2" id="KW-1185">Reference proteome</keyword>
<evidence type="ECO:0000313" key="1">
    <source>
        <dbReference type="EMBL" id="AXQ00137.1"/>
    </source>
</evidence>